<evidence type="ECO:0000313" key="2">
    <source>
        <dbReference type="Proteomes" id="UP000466692"/>
    </source>
</evidence>
<evidence type="ECO:0000313" key="1">
    <source>
        <dbReference type="EMBL" id="MYL54392.1"/>
    </source>
</evidence>
<proteinExistence type="predicted"/>
<name>A0ACC7VHZ6_9BACI</name>
<reference evidence="1" key="1">
    <citation type="submission" date="2019-11" db="EMBL/GenBank/DDBJ databases">
        <title>Genome sequences of 17 halophilic strains isolated from different environments.</title>
        <authorList>
            <person name="Furrow R.E."/>
        </authorList>
    </citation>
    <scope>NUCLEOTIDE SEQUENCE</scope>
    <source>
        <strain evidence="1">22510_22_Filter</strain>
    </source>
</reference>
<accession>A0ACC7VHZ6</accession>
<dbReference type="EMBL" id="WMEU01000004">
    <property type="protein sequence ID" value="MYL54392.1"/>
    <property type="molecule type" value="Genomic_DNA"/>
</dbReference>
<keyword evidence="2" id="KW-1185">Reference proteome</keyword>
<protein>
    <submittedName>
        <fullName evidence="1">BCCT family transporter</fullName>
    </submittedName>
</protein>
<dbReference type="Proteomes" id="UP000466692">
    <property type="component" value="Unassembled WGS sequence"/>
</dbReference>
<comment type="caution">
    <text evidence="1">The sequence shown here is derived from an EMBL/GenBank/DDBJ whole genome shotgun (WGS) entry which is preliminary data.</text>
</comment>
<sequence>MIVTNPLSKKVSLVFWIAIVISTLSVIWGVLSPENLKGVTSTIRNFISVHFGWYYLLIVTLFVLFCLFIIVSPYGTLKLGKADEKPEYSMPTWFAMLFSAGMGIGLVFWGVAEPVSHYAKNAPTAEAGTPAALQESLQFVYFHWGLHAWAIYALVALTLAYFKFKRGAPGLISATLYPILGDKVKGPIGKTIDVIAVFATVVGVATTLGFGAAQINGGLTFLTDLPNEFWVQLVIIGIVTVLFMFSAYTGLSKGIKYLSNANMFLALLLFAFMLVVGPSLKIMNVFTDTIGSYFNDLAQMSFRLAPTNEENQTWIQDWTVFYWAWWIAWSPFVGIFIARVSRGRTIREFLMGVLIVPPLVSFLWFATFGMSAINLEQGGSDIAGLATEQALFGTLTEYPLGIVTSIIALCLIGTFFVTSADSATFVLGMQSTNGSLNPPKTVKFAWGVVQSSMAAILLYTGGLQGLQNALITAALPFSVIMLMMMYSLYKALAEDKAILIDKSSKSPSSTTDEQKSNQSMSS</sequence>
<organism evidence="1 2">
    <name type="scientific">Pontibacillus yanchengensis</name>
    <dbReference type="NCBI Taxonomy" id="462910"/>
    <lineage>
        <taxon>Bacteria</taxon>
        <taxon>Bacillati</taxon>
        <taxon>Bacillota</taxon>
        <taxon>Bacilli</taxon>
        <taxon>Bacillales</taxon>
        <taxon>Bacillaceae</taxon>
        <taxon>Pontibacillus</taxon>
    </lineage>
</organism>
<gene>
    <name evidence="1" type="ORF">GLW08_13745</name>
</gene>